<feature type="domain" description="GmrSD restriction endonucleases C-terminal" evidence="3">
    <location>
        <begin position="103"/>
        <end position="240"/>
    </location>
</feature>
<dbReference type="PANTHER" id="PTHR24094">
    <property type="entry name" value="SECRETED PROTEIN"/>
    <property type="match status" value="1"/>
</dbReference>
<proteinExistence type="predicted"/>
<keyword evidence="4" id="KW-0255">Endonuclease</keyword>
<feature type="compositionally biased region" description="Low complexity" evidence="1">
    <location>
        <begin position="29"/>
        <end position="46"/>
    </location>
</feature>
<feature type="compositionally biased region" description="Gly residues" evidence="1">
    <location>
        <begin position="47"/>
        <end position="59"/>
    </location>
</feature>
<feature type="chain" id="PRO_5047027523" evidence="2">
    <location>
        <begin position="27"/>
        <end position="252"/>
    </location>
</feature>
<organism evidence="4 5">
    <name type="scientific">Streptacidiphilus alkalitolerans</name>
    <dbReference type="NCBI Taxonomy" id="3342712"/>
    <lineage>
        <taxon>Bacteria</taxon>
        <taxon>Bacillati</taxon>
        <taxon>Actinomycetota</taxon>
        <taxon>Actinomycetes</taxon>
        <taxon>Kitasatosporales</taxon>
        <taxon>Streptomycetaceae</taxon>
        <taxon>Streptacidiphilus</taxon>
    </lineage>
</organism>
<evidence type="ECO:0000313" key="4">
    <source>
        <dbReference type="EMBL" id="MFC1430301.1"/>
    </source>
</evidence>
<dbReference type="Pfam" id="PF07510">
    <property type="entry name" value="GmrSD_C"/>
    <property type="match status" value="1"/>
</dbReference>
<name>A0ABV6WWG7_9ACTN</name>
<protein>
    <submittedName>
        <fullName evidence="4">HNH endonuclease family protein</fullName>
    </submittedName>
</protein>
<keyword evidence="2" id="KW-0732">Signal</keyword>
<evidence type="ECO:0000256" key="2">
    <source>
        <dbReference type="SAM" id="SignalP"/>
    </source>
</evidence>
<feature type="region of interest" description="Disordered" evidence="1">
    <location>
        <begin position="25"/>
        <end position="59"/>
    </location>
</feature>
<dbReference type="Proteomes" id="UP001592530">
    <property type="component" value="Unassembled WGS sequence"/>
</dbReference>
<dbReference type="InterPro" id="IPR011089">
    <property type="entry name" value="GmrSD_C"/>
</dbReference>
<sequence length="252" mass="25867">MRRLQVVAVSAAVVMAGLAGCHPVNGTSSDGAGDAATTRATSTAGATSGGSGGSGDGGGSAAAKALAGLTVHPKGSMTGYDRLKFGAAWTDNNNDPGGHNHCDTRDDILARDLTGVSYKSGHCTVATGTLQDPYTGKTIHFVRGPDSTKVQIDHVVPLGDAWVTGAAQLSATQRLDLAEDPLELIAADGPANEAKGDGDASEWLPANTAYQCKYVARQIAVKAKYKLWVTAAERSAMQKVLTTCPDQTLPTE</sequence>
<dbReference type="PANTHER" id="PTHR24094:SF15">
    <property type="entry name" value="AMP-DEPENDENT SYNTHETASE_LIGASE DOMAIN-CONTAINING PROTEIN-RELATED"/>
    <property type="match status" value="1"/>
</dbReference>
<evidence type="ECO:0000256" key="1">
    <source>
        <dbReference type="SAM" id="MobiDB-lite"/>
    </source>
</evidence>
<dbReference type="EMBL" id="JBHEZY010000002">
    <property type="protein sequence ID" value="MFC1430301.1"/>
    <property type="molecule type" value="Genomic_DNA"/>
</dbReference>
<dbReference type="RefSeq" id="WP_380549727.1">
    <property type="nucleotide sequence ID" value="NZ_JBHEZY010000002.1"/>
</dbReference>
<feature type="signal peptide" evidence="2">
    <location>
        <begin position="1"/>
        <end position="26"/>
    </location>
</feature>
<evidence type="ECO:0000313" key="5">
    <source>
        <dbReference type="Proteomes" id="UP001592530"/>
    </source>
</evidence>
<evidence type="ECO:0000259" key="3">
    <source>
        <dbReference type="Pfam" id="PF07510"/>
    </source>
</evidence>
<dbReference type="PROSITE" id="PS51257">
    <property type="entry name" value="PROKAR_LIPOPROTEIN"/>
    <property type="match status" value="1"/>
</dbReference>
<keyword evidence="4" id="KW-0540">Nuclease</keyword>
<gene>
    <name evidence="4" type="ORF">ACEZDB_06445</name>
</gene>
<reference evidence="4 5" key="1">
    <citation type="submission" date="2024-09" db="EMBL/GenBank/DDBJ databases">
        <authorList>
            <person name="Lee S.D."/>
        </authorList>
    </citation>
    <scope>NUCLEOTIDE SEQUENCE [LARGE SCALE GENOMIC DNA]</scope>
    <source>
        <strain evidence="4 5">N1-3</strain>
    </source>
</reference>
<accession>A0ABV6WWG7</accession>
<comment type="caution">
    <text evidence="4">The sequence shown here is derived from an EMBL/GenBank/DDBJ whole genome shotgun (WGS) entry which is preliminary data.</text>
</comment>
<dbReference type="GO" id="GO:0004519">
    <property type="term" value="F:endonuclease activity"/>
    <property type="evidence" value="ECO:0007669"/>
    <property type="project" value="UniProtKB-KW"/>
</dbReference>
<keyword evidence="4" id="KW-0378">Hydrolase</keyword>